<accession>A0ABS1DJQ3</accession>
<dbReference type="SUPFAM" id="SSF46785">
    <property type="entry name" value="Winged helix' DNA-binding domain"/>
    <property type="match status" value="1"/>
</dbReference>
<dbReference type="InterPro" id="IPR008920">
    <property type="entry name" value="TF_FadR/GntR_C"/>
</dbReference>
<dbReference type="PROSITE" id="PS50949">
    <property type="entry name" value="HTH_GNTR"/>
    <property type="match status" value="1"/>
</dbReference>
<evidence type="ECO:0000256" key="4">
    <source>
        <dbReference type="SAM" id="MobiDB-lite"/>
    </source>
</evidence>
<evidence type="ECO:0000313" key="6">
    <source>
        <dbReference type="EMBL" id="MBK1670226.1"/>
    </source>
</evidence>
<dbReference type="InterPro" id="IPR000524">
    <property type="entry name" value="Tscrpt_reg_HTH_GntR"/>
</dbReference>
<evidence type="ECO:0000256" key="2">
    <source>
        <dbReference type="ARBA" id="ARBA00023125"/>
    </source>
</evidence>
<organism evidence="6 7">
    <name type="scientific">Rhodovibrio sodomensis</name>
    <dbReference type="NCBI Taxonomy" id="1088"/>
    <lineage>
        <taxon>Bacteria</taxon>
        <taxon>Pseudomonadati</taxon>
        <taxon>Pseudomonadota</taxon>
        <taxon>Alphaproteobacteria</taxon>
        <taxon>Rhodospirillales</taxon>
        <taxon>Rhodovibrionaceae</taxon>
        <taxon>Rhodovibrio</taxon>
    </lineage>
</organism>
<keyword evidence="1" id="KW-0805">Transcription regulation</keyword>
<dbReference type="PANTHER" id="PTHR43537">
    <property type="entry name" value="TRANSCRIPTIONAL REGULATOR, GNTR FAMILY"/>
    <property type="match status" value="1"/>
</dbReference>
<dbReference type="InterPro" id="IPR011711">
    <property type="entry name" value="GntR_C"/>
</dbReference>
<gene>
    <name evidence="6" type="ORF">CKO28_19515</name>
</gene>
<feature type="domain" description="HTH gntR-type" evidence="5">
    <location>
        <begin position="45"/>
        <end position="112"/>
    </location>
</feature>
<proteinExistence type="predicted"/>
<evidence type="ECO:0000313" key="7">
    <source>
        <dbReference type="Proteomes" id="UP001296873"/>
    </source>
</evidence>
<sequence length="265" mass="29263">MSDSASDWDDDSPAGTADRQPRRRAAPAALDGARARPSRNTDPTLPARERAYREMRYRILEGGLAPGTTLLETELATLLAMSRTPIREATIRLEKEGLVTIRPRHGITVNALSLDDLAEIYEVFSALEVRAAGLAALRGLSTEAAERMRGLLDAMEHATQQGRIEHWSRLDDEFHSTIAAASGNARLQSTLRLYWDQQYRARLAIVPLRASPTRSDAEHRSIFEAIRAGDEAEAERLMRAHRMRADAQTLELLRGQPFVASGGAG</sequence>
<feature type="region of interest" description="Disordered" evidence="4">
    <location>
        <begin position="1"/>
        <end position="48"/>
    </location>
</feature>
<dbReference type="Gene3D" id="1.10.10.10">
    <property type="entry name" value="Winged helix-like DNA-binding domain superfamily/Winged helix DNA-binding domain"/>
    <property type="match status" value="1"/>
</dbReference>
<dbReference type="SMART" id="SM00345">
    <property type="entry name" value="HTH_GNTR"/>
    <property type="match status" value="1"/>
</dbReference>
<reference evidence="6 7" key="1">
    <citation type="journal article" date="2020" name="Microorganisms">
        <title>Osmotic Adaptation and Compatible Solute Biosynthesis of Phototrophic Bacteria as Revealed from Genome Analyses.</title>
        <authorList>
            <person name="Imhoff J.F."/>
            <person name="Rahn T."/>
            <person name="Kunzel S."/>
            <person name="Keller A."/>
            <person name="Neulinger S.C."/>
        </authorList>
    </citation>
    <scope>NUCLEOTIDE SEQUENCE [LARGE SCALE GENOMIC DNA]</scope>
    <source>
        <strain evidence="6 7">DSM 9895</strain>
    </source>
</reference>
<keyword evidence="7" id="KW-1185">Reference proteome</keyword>
<dbReference type="InterPro" id="IPR036390">
    <property type="entry name" value="WH_DNA-bd_sf"/>
</dbReference>
<keyword evidence="3" id="KW-0804">Transcription</keyword>
<dbReference type="Pfam" id="PF07729">
    <property type="entry name" value="FCD"/>
    <property type="match status" value="1"/>
</dbReference>
<dbReference type="EMBL" id="NRRL01000081">
    <property type="protein sequence ID" value="MBK1670226.1"/>
    <property type="molecule type" value="Genomic_DNA"/>
</dbReference>
<dbReference type="Gene3D" id="1.20.120.530">
    <property type="entry name" value="GntR ligand-binding domain-like"/>
    <property type="match status" value="1"/>
</dbReference>
<protein>
    <submittedName>
        <fullName evidence="6">Transcriptional regulator</fullName>
    </submittedName>
</protein>
<dbReference type="Pfam" id="PF00392">
    <property type="entry name" value="GntR"/>
    <property type="match status" value="1"/>
</dbReference>
<dbReference type="Proteomes" id="UP001296873">
    <property type="component" value="Unassembled WGS sequence"/>
</dbReference>
<evidence type="ECO:0000256" key="3">
    <source>
        <dbReference type="ARBA" id="ARBA00023163"/>
    </source>
</evidence>
<evidence type="ECO:0000259" key="5">
    <source>
        <dbReference type="PROSITE" id="PS50949"/>
    </source>
</evidence>
<name>A0ABS1DJQ3_9PROT</name>
<comment type="caution">
    <text evidence="6">The sequence shown here is derived from an EMBL/GenBank/DDBJ whole genome shotgun (WGS) entry which is preliminary data.</text>
</comment>
<dbReference type="InterPro" id="IPR036388">
    <property type="entry name" value="WH-like_DNA-bd_sf"/>
</dbReference>
<dbReference type="SUPFAM" id="SSF48008">
    <property type="entry name" value="GntR ligand-binding domain-like"/>
    <property type="match status" value="1"/>
</dbReference>
<dbReference type="SMART" id="SM00895">
    <property type="entry name" value="FCD"/>
    <property type="match status" value="1"/>
</dbReference>
<dbReference type="PANTHER" id="PTHR43537:SF45">
    <property type="entry name" value="GNTR FAMILY REGULATORY PROTEIN"/>
    <property type="match status" value="1"/>
</dbReference>
<dbReference type="RefSeq" id="WP_200342582.1">
    <property type="nucleotide sequence ID" value="NZ_NRRL01000081.1"/>
</dbReference>
<feature type="compositionally biased region" description="Acidic residues" evidence="4">
    <location>
        <begin position="1"/>
        <end position="12"/>
    </location>
</feature>
<keyword evidence="2" id="KW-0238">DNA-binding</keyword>
<evidence type="ECO:0000256" key="1">
    <source>
        <dbReference type="ARBA" id="ARBA00023015"/>
    </source>
</evidence>